<organism evidence="2 3">
    <name type="scientific">Lacinutrix neustonica</name>
    <dbReference type="NCBI Taxonomy" id="2980107"/>
    <lineage>
        <taxon>Bacteria</taxon>
        <taxon>Pseudomonadati</taxon>
        <taxon>Bacteroidota</taxon>
        <taxon>Flavobacteriia</taxon>
        <taxon>Flavobacteriales</taxon>
        <taxon>Flavobacteriaceae</taxon>
        <taxon>Lacinutrix</taxon>
    </lineage>
</organism>
<proteinExistence type="predicted"/>
<feature type="transmembrane region" description="Helical" evidence="1">
    <location>
        <begin position="310"/>
        <end position="328"/>
    </location>
</feature>
<keyword evidence="3" id="KW-1185">Reference proteome</keyword>
<dbReference type="Proteomes" id="UP001164705">
    <property type="component" value="Chromosome"/>
</dbReference>
<dbReference type="AlphaFoldDB" id="A0A9E8SDJ3"/>
<sequence length="453" mass="53393">MFFFHRFQIFRENTFDFQGINENQLKIFQKATKNLYLKSVCNRLIAISKIQNAKEQNIQFDIKEVWNLLYLSISNLPDGSIISSVGSQGFLSIPLYRYLKDMAEFEFIRLHIWDDSLNQHISTDNRKKFSIHSHAFHARSWILAGSILNERYSVNTTSHKKENSLFEIKYNKTVRKVNKHTSNAVNTKTNVEIKKISKEQYFPFSSYEINAGDYHKSRTLSEDGLSASIFSFTAKDGNVPKSFVVGPSEIENSKINRKTQIDPTYLLEKLDSKINNLGASQRLMILDWMRKVHQLEYAHRYESIKWSNRHLWIGYPAFIISLLIAFSFRFPWDTITHDFGIHWYTNHGFYIAFLTSFVALFTGYQTFVRPNEKAVVHKNTGQHHEKVRHQLEYILTSELDKKTRNKKLELIRKEWESIDSINVSYKKFKEGKDMVKSFKKYPEELGFIKDRIK</sequence>
<evidence type="ECO:0000313" key="3">
    <source>
        <dbReference type="Proteomes" id="UP001164705"/>
    </source>
</evidence>
<evidence type="ECO:0000256" key="1">
    <source>
        <dbReference type="SAM" id="Phobius"/>
    </source>
</evidence>
<dbReference type="RefSeq" id="WP_267676761.1">
    <property type="nucleotide sequence ID" value="NZ_CP113088.1"/>
</dbReference>
<feature type="transmembrane region" description="Helical" evidence="1">
    <location>
        <begin position="348"/>
        <end position="368"/>
    </location>
</feature>
<dbReference type="KEGG" id="lnu:N7U66_20725"/>
<dbReference type="NCBIfam" id="NF033632">
    <property type="entry name" value="SLATT_4"/>
    <property type="match status" value="1"/>
</dbReference>
<keyword evidence="1" id="KW-0472">Membrane</keyword>
<name>A0A9E8SDJ3_9FLAO</name>
<evidence type="ECO:0000313" key="2">
    <source>
        <dbReference type="EMBL" id="WAC02166.1"/>
    </source>
</evidence>
<dbReference type="EMBL" id="CP113088">
    <property type="protein sequence ID" value="WAC02166.1"/>
    <property type="molecule type" value="Genomic_DNA"/>
</dbReference>
<accession>A0A9E8SDJ3</accession>
<reference evidence="2" key="1">
    <citation type="submission" date="2022-11" db="EMBL/GenBank/DDBJ databases">
        <title>Lacinutrix neustonica HL-RS19T sp. nov., isolated from the surface microlayer sample of brackish Lake Shihwa.</title>
        <authorList>
            <person name="Choi J.Y."/>
            <person name="Hwang C.Y."/>
        </authorList>
    </citation>
    <scope>NUCLEOTIDE SEQUENCE</scope>
    <source>
        <strain evidence="2">HL-RS19</strain>
    </source>
</reference>
<protein>
    <submittedName>
        <fullName evidence="2">SLATT domain-containing protein</fullName>
    </submittedName>
</protein>
<keyword evidence="1" id="KW-1133">Transmembrane helix</keyword>
<keyword evidence="1" id="KW-0812">Transmembrane</keyword>
<gene>
    <name evidence="2" type="ORF">N7U66_20725</name>
</gene>